<feature type="transmembrane region" description="Helical" evidence="1">
    <location>
        <begin position="302"/>
        <end position="320"/>
    </location>
</feature>
<evidence type="ECO:0000313" key="3">
    <source>
        <dbReference type="Proteomes" id="UP000217986"/>
    </source>
</evidence>
<proteinExistence type="predicted"/>
<dbReference type="EMBL" id="MVOG01000002">
    <property type="protein sequence ID" value="PAU70260.1"/>
    <property type="molecule type" value="Genomic_DNA"/>
</dbReference>
<keyword evidence="3" id="KW-1185">Reference proteome</keyword>
<feature type="transmembrane region" description="Helical" evidence="1">
    <location>
        <begin position="235"/>
        <end position="258"/>
    </location>
</feature>
<dbReference type="InterPro" id="IPR049458">
    <property type="entry name" value="EpsG-like"/>
</dbReference>
<feature type="transmembrane region" description="Helical" evidence="1">
    <location>
        <begin position="27"/>
        <end position="44"/>
    </location>
</feature>
<feature type="transmembrane region" description="Helical" evidence="1">
    <location>
        <begin position="278"/>
        <end position="295"/>
    </location>
</feature>
<dbReference type="RefSeq" id="WP_133064565.1">
    <property type="nucleotide sequence ID" value="NZ_MVOG01000002.1"/>
</dbReference>
<dbReference type="Pfam" id="PF14897">
    <property type="entry name" value="EpsG"/>
    <property type="match status" value="1"/>
</dbReference>
<keyword evidence="1" id="KW-0812">Transmembrane</keyword>
<protein>
    <submittedName>
        <fullName evidence="2">EpsG family</fullName>
    </submittedName>
</protein>
<feature type="transmembrane region" description="Helical" evidence="1">
    <location>
        <begin position="198"/>
        <end position="223"/>
    </location>
</feature>
<accession>A0A2A2ENA6</accession>
<gene>
    <name evidence="2" type="ORF">B1400_0064</name>
</gene>
<feature type="transmembrane region" description="Helical" evidence="1">
    <location>
        <begin position="96"/>
        <end position="116"/>
    </location>
</feature>
<reference evidence="2 3" key="1">
    <citation type="journal article" date="2017" name="ISME J.">
        <title>Unveiling bifidobacterial biogeography across the mammalian branch of the tree of life.</title>
        <authorList>
            <person name="Milani C."/>
            <person name="Mangifesta M."/>
            <person name="Mancabelli L."/>
            <person name="Lugli G.A."/>
            <person name="James K."/>
            <person name="Duranti S."/>
            <person name="Turroni F."/>
            <person name="Ferrario C."/>
            <person name="Ossiprandi M.C."/>
            <person name="van Sinderen D."/>
            <person name="Ventura M."/>
        </authorList>
    </citation>
    <scope>NUCLEOTIDE SEQUENCE [LARGE SCALE GENOMIC DNA]</scope>
    <source>
        <strain evidence="2 3">70</strain>
    </source>
</reference>
<keyword evidence="1" id="KW-1133">Transmembrane helix</keyword>
<name>A0A2A2ENA6_9BIFI</name>
<comment type="caution">
    <text evidence="2">The sequence shown here is derived from an EMBL/GenBank/DDBJ whole genome shotgun (WGS) entry which is preliminary data.</text>
</comment>
<keyword evidence="1" id="KW-0472">Membrane</keyword>
<organism evidence="2 3">
    <name type="scientific">Bifidobacterium italicum</name>
    <dbReference type="NCBI Taxonomy" id="1960968"/>
    <lineage>
        <taxon>Bacteria</taxon>
        <taxon>Bacillati</taxon>
        <taxon>Actinomycetota</taxon>
        <taxon>Actinomycetes</taxon>
        <taxon>Bifidobacteriales</taxon>
        <taxon>Bifidobacteriaceae</taxon>
        <taxon>Bifidobacterium</taxon>
    </lineage>
</organism>
<dbReference type="Proteomes" id="UP000217986">
    <property type="component" value="Unassembled WGS sequence"/>
</dbReference>
<dbReference type="OrthoDB" id="3251447at2"/>
<evidence type="ECO:0000256" key="1">
    <source>
        <dbReference type="SAM" id="Phobius"/>
    </source>
</evidence>
<feature type="transmembrane region" description="Helical" evidence="1">
    <location>
        <begin position="326"/>
        <end position="346"/>
    </location>
</feature>
<evidence type="ECO:0000313" key="2">
    <source>
        <dbReference type="EMBL" id="PAU70260.1"/>
    </source>
</evidence>
<feature type="transmembrane region" description="Helical" evidence="1">
    <location>
        <begin position="164"/>
        <end position="192"/>
    </location>
</feature>
<sequence length="372" mass="42035">MLPYLAILAFIPLAAIAFRPQYDKGIRILYCWIVFGMLAFLAMVRSSAVGIDTQQFVDAYRAIGEDPSFSFSTYRYEHGFTLLCRLLYQISPDSQLLLMVTGAFVVFSIGYTVYALSMDVALSAFLFVAMTNYTLYLNAMRQAIAIGFIMLGYCCFIRRKWIPAVFLLFCATEFHQSAWLLPLCLVMTLLAFTWRTLIFYVIATLVCFVGSAQVSALITSFLGKERLYDPTFMGANYFGALIRLLFTLTIVTLCFFYMPPQSRRSHGQCDVSQVVRLYQHILMLWLLFTAIGVRVEILGRLSYYFGAMVILIIPQALSKVSSPEKTYVSVGFGGVCLAYFLIIGIARPEWHGAIPYHADFEAVANVFKDIIC</sequence>
<feature type="transmembrane region" description="Helical" evidence="1">
    <location>
        <begin position="136"/>
        <end position="157"/>
    </location>
</feature>
<dbReference type="AlphaFoldDB" id="A0A2A2ENA6"/>